<accession>D7G6D5</accession>
<name>D7G6D5_ECTSI</name>
<evidence type="ECO:0000313" key="1">
    <source>
        <dbReference type="EMBL" id="CBJ27530.1"/>
    </source>
</evidence>
<dbReference type="Proteomes" id="UP000002630">
    <property type="component" value="Linkage Group LG04"/>
</dbReference>
<proteinExistence type="predicted"/>
<dbReference type="GO" id="GO:0016020">
    <property type="term" value="C:membrane"/>
    <property type="evidence" value="ECO:0007669"/>
    <property type="project" value="TreeGrafter"/>
</dbReference>
<dbReference type="InParanoid" id="D7G6D5"/>
<sequence length="137" mass="15590">MSVALWMDLEEIFSLPFGVGEKMKDAADAIPRARQGDNQEYFLPPIARPKVPARHYFVFGPAIDTSLVDEKDRGTCQAAYELTKSCVREGISLLLESRKQDPYRDGAKRWLYESVMKTQVMHMVDCCCLVLCITMHV</sequence>
<gene>
    <name evidence="1" type="ORF">Esi_0073_0122</name>
</gene>
<dbReference type="OrthoDB" id="44277at2759"/>
<protein>
    <submittedName>
        <fullName evidence="1">Uncharacterized protein</fullName>
    </submittedName>
</protein>
<organism evidence="1 2">
    <name type="scientific">Ectocarpus siliculosus</name>
    <name type="common">Brown alga</name>
    <name type="synonym">Conferva siliculosa</name>
    <dbReference type="NCBI Taxonomy" id="2880"/>
    <lineage>
        <taxon>Eukaryota</taxon>
        <taxon>Sar</taxon>
        <taxon>Stramenopiles</taxon>
        <taxon>Ochrophyta</taxon>
        <taxon>PX clade</taxon>
        <taxon>Phaeophyceae</taxon>
        <taxon>Ectocarpales</taxon>
        <taxon>Ectocarpaceae</taxon>
        <taxon>Ectocarpus</taxon>
    </lineage>
</organism>
<dbReference type="EMBL" id="FN648960">
    <property type="protein sequence ID" value="CBJ27530.1"/>
    <property type="molecule type" value="Genomic_DNA"/>
</dbReference>
<reference evidence="1 2" key="1">
    <citation type="journal article" date="2010" name="Nature">
        <title>The Ectocarpus genome and the independent evolution of multicellularity in brown algae.</title>
        <authorList>
            <person name="Cock J.M."/>
            <person name="Sterck L."/>
            <person name="Rouze P."/>
            <person name="Scornet D."/>
            <person name="Allen A.E."/>
            <person name="Amoutzias G."/>
            <person name="Anthouard V."/>
            <person name="Artiguenave F."/>
            <person name="Aury J.M."/>
            <person name="Badger J.H."/>
            <person name="Beszteri B."/>
            <person name="Billiau K."/>
            <person name="Bonnet E."/>
            <person name="Bothwell J.H."/>
            <person name="Bowler C."/>
            <person name="Boyen C."/>
            <person name="Brownlee C."/>
            <person name="Carrano C.J."/>
            <person name="Charrier B."/>
            <person name="Cho G.Y."/>
            <person name="Coelho S.M."/>
            <person name="Collen J."/>
            <person name="Corre E."/>
            <person name="Da Silva C."/>
            <person name="Delage L."/>
            <person name="Delaroque N."/>
            <person name="Dittami S.M."/>
            <person name="Doulbeau S."/>
            <person name="Elias M."/>
            <person name="Farnham G."/>
            <person name="Gachon C.M."/>
            <person name="Gschloessl B."/>
            <person name="Heesch S."/>
            <person name="Jabbari K."/>
            <person name="Jubin C."/>
            <person name="Kawai H."/>
            <person name="Kimura K."/>
            <person name="Kloareg B."/>
            <person name="Kupper F.C."/>
            <person name="Lang D."/>
            <person name="Le Bail A."/>
            <person name="Leblanc C."/>
            <person name="Lerouge P."/>
            <person name="Lohr M."/>
            <person name="Lopez P.J."/>
            <person name="Martens C."/>
            <person name="Maumus F."/>
            <person name="Michel G."/>
            <person name="Miranda-Saavedra D."/>
            <person name="Morales J."/>
            <person name="Moreau H."/>
            <person name="Motomura T."/>
            <person name="Nagasato C."/>
            <person name="Napoli C.A."/>
            <person name="Nelson D.R."/>
            <person name="Nyvall-Collen P."/>
            <person name="Peters A.F."/>
            <person name="Pommier C."/>
            <person name="Potin P."/>
            <person name="Poulain J."/>
            <person name="Quesneville H."/>
            <person name="Read B."/>
            <person name="Rensing S.A."/>
            <person name="Ritter A."/>
            <person name="Rousvoal S."/>
            <person name="Samanta M."/>
            <person name="Samson G."/>
            <person name="Schroeder D.C."/>
            <person name="Segurens B."/>
            <person name="Strittmatter M."/>
            <person name="Tonon T."/>
            <person name="Tregear J.W."/>
            <person name="Valentin K."/>
            <person name="von Dassow P."/>
            <person name="Yamagishi T."/>
            <person name="Van de Peer Y."/>
            <person name="Wincker P."/>
        </authorList>
    </citation>
    <scope>NUCLEOTIDE SEQUENCE [LARGE SCALE GENOMIC DNA]</scope>
    <source>
        <strain evidence="2">Ec32 / CCAP1310/4</strain>
    </source>
</reference>
<dbReference type="STRING" id="2880.D7G6D5"/>
<dbReference type="PANTHER" id="PTHR22753">
    <property type="entry name" value="TRANSMEMBRANE PROTEIN 68"/>
    <property type="match status" value="1"/>
</dbReference>
<keyword evidence="2" id="KW-1185">Reference proteome</keyword>
<dbReference type="PANTHER" id="PTHR22753:SF14">
    <property type="entry name" value="MONOACYLGLYCEROL_DIACYLGLYCEROL O-ACYLTRANSFERASE"/>
    <property type="match status" value="1"/>
</dbReference>
<evidence type="ECO:0000313" key="2">
    <source>
        <dbReference type="Proteomes" id="UP000002630"/>
    </source>
</evidence>
<dbReference type="EMBL" id="FN649729">
    <property type="protein sequence ID" value="CBJ27530.1"/>
    <property type="molecule type" value="Genomic_DNA"/>
</dbReference>
<dbReference type="AlphaFoldDB" id="D7G6D5"/>